<feature type="domain" description="Polysaccharide export protein N-terminal" evidence="4">
    <location>
        <begin position="65"/>
        <end position="131"/>
    </location>
</feature>
<dbReference type="Proteomes" id="UP000009045">
    <property type="component" value="Plasmid pSmeSM11c"/>
</dbReference>
<evidence type="ECO:0000259" key="4">
    <source>
        <dbReference type="Pfam" id="PF02563"/>
    </source>
</evidence>
<dbReference type="AlphaFoldDB" id="F7XCQ6"/>
<dbReference type="InterPro" id="IPR003715">
    <property type="entry name" value="Poly_export_N"/>
</dbReference>
<protein>
    <recommendedName>
        <fullName evidence="4">Polysaccharide export protein N-terminal domain-containing protein</fullName>
    </recommendedName>
</protein>
<keyword evidence="1" id="KW-0175">Coiled coil</keyword>
<feature type="region of interest" description="Disordered" evidence="2">
    <location>
        <begin position="493"/>
        <end position="571"/>
    </location>
</feature>
<dbReference type="Pfam" id="PF02563">
    <property type="entry name" value="Poly_export"/>
    <property type="match status" value="1"/>
</dbReference>
<feature type="transmembrane region" description="Helical" evidence="3">
    <location>
        <begin position="35"/>
        <end position="53"/>
    </location>
</feature>
<evidence type="ECO:0000256" key="3">
    <source>
        <dbReference type="SAM" id="Phobius"/>
    </source>
</evidence>
<evidence type="ECO:0000256" key="2">
    <source>
        <dbReference type="SAM" id="MobiDB-lite"/>
    </source>
</evidence>
<feature type="compositionally biased region" description="Basic and acidic residues" evidence="2">
    <location>
        <begin position="557"/>
        <end position="571"/>
    </location>
</feature>
<feature type="compositionally biased region" description="Basic and acidic residues" evidence="2">
    <location>
        <begin position="499"/>
        <end position="508"/>
    </location>
</feature>
<reference evidence="5 6" key="1">
    <citation type="journal article" date="2011" name="J. Biotechnol.">
        <title>The complete genome sequence of the dominant Sinorhizobium meliloti field isolate SM11 extends the S. meliloti pan-genome.</title>
        <authorList>
            <person name="Schneiker-Bekel S."/>
            <person name="Wibberg D."/>
            <person name="Bekel T."/>
            <person name="Blom J."/>
            <person name="Linke B."/>
            <person name="Neuweger H."/>
            <person name="Stiens M."/>
            <person name="Vorholter F.J."/>
            <person name="Weidner S."/>
            <person name="Goesmann A."/>
            <person name="Puhler A."/>
            <person name="Schluter A."/>
        </authorList>
    </citation>
    <scope>NUCLEOTIDE SEQUENCE [LARGE SCALE GENOMIC DNA]</scope>
    <source>
        <strain evidence="5 6">SM11</strain>
        <plasmid evidence="6">pSmeSM11c</plasmid>
    </source>
</reference>
<keyword evidence="3" id="KW-0812">Transmembrane</keyword>
<keyword evidence="3" id="KW-1133">Transmembrane helix</keyword>
<dbReference type="KEGG" id="smx:SM11_pC0393"/>
<organism evidence="5 6">
    <name type="scientific">Sinorhizobium meliloti (strain SM11)</name>
    <dbReference type="NCBI Taxonomy" id="707241"/>
    <lineage>
        <taxon>Bacteria</taxon>
        <taxon>Pseudomonadati</taxon>
        <taxon>Pseudomonadota</taxon>
        <taxon>Alphaproteobacteria</taxon>
        <taxon>Hyphomicrobiales</taxon>
        <taxon>Rhizobiaceae</taxon>
        <taxon>Sinorhizobium/Ensifer group</taxon>
        <taxon>Sinorhizobium</taxon>
    </lineage>
</organism>
<feature type="compositionally biased region" description="Basic and acidic residues" evidence="2">
    <location>
        <begin position="516"/>
        <end position="548"/>
    </location>
</feature>
<feature type="coiled-coil region" evidence="1">
    <location>
        <begin position="342"/>
        <end position="376"/>
    </location>
</feature>
<name>F7XCQ6_SINMM</name>
<dbReference type="HOGENOM" id="CLU_459191_0_0_5"/>
<accession>F7XCQ6</accession>
<evidence type="ECO:0000256" key="1">
    <source>
        <dbReference type="SAM" id="Coils"/>
    </source>
</evidence>
<dbReference type="EMBL" id="CP001831">
    <property type="protein sequence ID" value="AEH81466.1"/>
    <property type="molecule type" value="Genomic_DNA"/>
</dbReference>
<dbReference type="Gene3D" id="1.20.1170.10">
    <property type="match status" value="1"/>
</dbReference>
<dbReference type="RefSeq" id="WP_014531184.1">
    <property type="nucleotide sequence ID" value="NC_017327.1"/>
</dbReference>
<proteinExistence type="predicted"/>
<gene>
    <name evidence="5" type="ordered locus">SM11_pC0393</name>
</gene>
<sequence>MDHATKSEATRGSSALPYSDGRSTAAPFHRVRHGLFTAAFSIIPFSFIVLFAASAGGQSAAVNGLAPQDAVEIHLPGWHTLFGDAAKAALPNGTFTIGSAGALELPGIGRVPAAGLHASELAKLIADRLQARSGSHDSPVTIVEPRRPALEGQRVSPPAKQPAMVEREAMQALGGERSSVEALLRDLAAARKEAEAAREEERAAHQAARDASILHRRHLAAERQRAAKLTQELTAARVDLETMKTQLKQETNAAHDWKAAVAMIKAAREAAARERSERAALEEELRAARREIEAARNGAQMVASEREEPLRHDMVPATGALDTMGVPADGAGAQARKAADTMAERESALEQQRQRAEGLARDLTVLRRDMDSLQAKVAGAIRSKAAALRARRAGEAALVDAKRALVEERQKIGVYARDLALALQSAAALESRAKLAAAEQAAAAQARKIAEAAAKRAGEALALELEAGKSLARELDTARRERDAAKEELTQVLAQHTSLKGERARANGRELSAARQQHDGKKARTERRVEDVDEPKTRAGNHASERAKTARATGTRSVREPGARKGRTLETRKPLKIALPNALLPKRWLAPGLW</sequence>
<dbReference type="PATRIC" id="fig|707241.3.peg.4371"/>
<keyword evidence="5" id="KW-0614">Plasmid</keyword>
<geneLocation type="plasmid" evidence="5 6">
    <name>pSmeSM11c</name>
</geneLocation>
<feature type="region of interest" description="Disordered" evidence="2">
    <location>
        <begin position="1"/>
        <end position="22"/>
    </location>
</feature>
<evidence type="ECO:0000313" key="5">
    <source>
        <dbReference type="EMBL" id="AEH81466.1"/>
    </source>
</evidence>
<evidence type="ECO:0000313" key="6">
    <source>
        <dbReference type="Proteomes" id="UP000009045"/>
    </source>
</evidence>
<feature type="coiled-coil region" evidence="1">
    <location>
        <begin position="177"/>
        <end position="298"/>
    </location>
</feature>
<keyword evidence="3" id="KW-0472">Membrane</keyword>